<dbReference type="Pfam" id="PF08448">
    <property type="entry name" value="PAS_4"/>
    <property type="match status" value="1"/>
</dbReference>
<dbReference type="Gene3D" id="3.30.450.20">
    <property type="entry name" value="PAS domain"/>
    <property type="match status" value="2"/>
</dbReference>
<dbReference type="InterPro" id="IPR003661">
    <property type="entry name" value="HisK_dim/P_dom"/>
</dbReference>
<dbReference type="InterPro" id="IPR005467">
    <property type="entry name" value="His_kinase_dom"/>
</dbReference>
<dbReference type="Proteomes" id="UP000320300">
    <property type="component" value="Unassembled WGS sequence"/>
</dbReference>
<dbReference type="InterPro" id="IPR004358">
    <property type="entry name" value="Sig_transdc_His_kin-like_C"/>
</dbReference>
<dbReference type="SMART" id="SM00388">
    <property type="entry name" value="HisKA"/>
    <property type="match status" value="1"/>
</dbReference>
<keyword evidence="6" id="KW-0902">Two-component regulatory system</keyword>
<proteinExistence type="predicted"/>
<evidence type="ECO:0000259" key="8">
    <source>
        <dbReference type="PROSITE" id="PS50109"/>
    </source>
</evidence>
<keyword evidence="11" id="KW-1185">Reference proteome</keyword>
<keyword evidence="3" id="KW-0597">Phosphoprotein</keyword>
<sequence length="525" mass="59328">MHHLSNPSSLLSVLNESEVATAIYEDQEIIIRFANQAMIKFWGKDQSIIGKALEDGVPELRGQPFKRMLQQVLLTGITDEGVIPATTMVSGRLQTAYYEYQYKPIFNADGIPYCIIHTAKDVTKLYVAEEENQSLTNHLSVINEELTATNEELLSANDSYAISQRQLNSTIIQLEESEIALRLAIEAANFGTWHIHSITREFITSARLRELFGFNHDDEITIEDAIAQITPDYREYVTIELENAIYNGGDYDVTYPVIGYGDQRRRWLRAIGNLKKHVSGEYSSFTGVVMDITEQKEDDQRKNDFIAMVSHELKTPVTSLNAYIQLLHRQALKKGDEFALGALEKSLKQVKKMTAMINGFLNVSRFESGKIHLDQQTFDLAILVKVVEDEIMLLVNTHNIYFAPIMETIVFGDREKISQVIMNLISNAVKYSPPGSTIQVSCVYANNNAVLGVKDKGIGVKPEDRDRLFDRYYRVENEKTKHVSGFGIGLYLCAEIIKEHGGKIWVESSYGKGSEFRFSLPIGNV</sequence>
<keyword evidence="4" id="KW-0808">Transferase</keyword>
<dbReference type="InterPro" id="IPR036097">
    <property type="entry name" value="HisK_dim/P_sf"/>
</dbReference>
<dbReference type="FunFam" id="1.10.287.130:FF:000001">
    <property type="entry name" value="Two-component sensor histidine kinase"/>
    <property type="match status" value="1"/>
</dbReference>
<dbReference type="GO" id="GO:0004721">
    <property type="term" value="F:phosphoprotein phosphatase activity"/>
    <property type="evidence" value="ECO:0007669"/>
    <property type="project" value="TreeGrafter"/>
</dbReference>
<dbReference type="GO" id="GO:0016036">
    <property type="term" value="P:cellular response to phosphate starvation"/>
    <property type="evidence" value="ECO:0007669"/>
    <property type="project" value="TreeGrafter"/>
</dbReference>
<dbReference type="RefSeq" id="WP_142526182.1">
    <property type="nucleotide sequence ID" value="NZ_CBCSJO010000002.1"/>
</dbReference>
<organism evidence="10 11">
    <name type="scientific">Pedobacter westerhofensis</name>
    <dbReference type="NCBI Taxonomy" id="425512"/>
    <lineage>
        <taxon>Bacteria</taxon>
        <taxon>Pseudomonadati</taxon>
        <taxon>Bacteroidota</taxon>
        <taxon>Sphingobacteriia</taxon>
        <taxon>Sphingobacteriales</taxon>
        <taxon>Sphingobacteriaceae</taxon>
        <taxon>Pedobacter</taxon>
    </lineage>
</organism>
<dbReference type="InterPro" id="IPR013656">
    <property type="entry name" value="PAS_4"/>
</dbReference>
<dbReference type="SMART" id="SM00387">
    <property type="entry name" value="HATPase_c"/>
    <property type="match status" value="1"/>
</dbReference>
<evidence type="ECO:0000256" key="3">
    <source>
        <dbReference type="ARBA" id="ARBA00022553"/>
    </source>
</evidence>
<dbReference type="Pfam" id="PF00512">
    <property type="entry name" value="HisKA"/>
    <property type="match status" value="1"/>
</dbReference>
<dbReference type="PROSITE" id="PS50109">
    <property type="entry name" value="HIS_KIN"/>
    <property type="match status" value="1"/>
</dbReference>
<dbReference type="PANTHER" id="PTHR45453">
    <property type="entry name" value="PHOSPHATE REGULON SENSOR PROTEIN PHOR"/>
    <property type="match status" value="1"/>
</dbReference>
<dbReference type="Pfam" id="PF02518">
    <property type="entry name" value="HATPase_c"/>
    <property type="match status" value="1"/>
</dbReference>
<dbReference type="InterPro" id="IPR036890">
    <property type="entry name" value="HATPase_C_sf"/>
</dbReference>
<dbReference type="SUPFAM" id="SSF55785">
    <property type="entry name" value="PYP-like sensor domain (PAS domain)"/>
    <property type="match status" value="2"/>
</dbReference>
<evidence type="ECO:0000256" key="7">
    <source>
        <dbReference type="ARBA" id="ARBA00023136"/>
    </source>
</evidence>
<keyword evidence="5 10" id="KW-0418">Kinase</keyword>
<comment type="catalytic activity">
    <reaction evidence="1">
        <text>ATP + protein L-histidine = ADP + protein N-phospho-L-histidine.</text>
        <dbReference type="EC" id="2.7.13.3"/>
    </reaction>
</comment>
<name>A0A521ABK2_9SPHI</name>
<gene>
    <name evidence="10" type="ORF">SAMN06265348_10136</name>
</gene>
<dbReference type="InterPro" id="IPR050351">
    <property type="entry name" value="BphY/WalK/GraS-like"/>
</dbReference>
<dbReference type="SUPFAM" id="SSF55874">
    <property type="entry name" value="ATPase domain of HSP90 chaperone/DNA topoisomerase II/histidine kinase"/>
    <property type="match status" value="1"/>
</dbReference>
<dbReference type="PRINTS" id="PR00344">
    <property type="entry name" value="BCTRLSENSOR"/>
</dbReference>
<keyword evidence="7" id="KW-0472">Membrane</keyword>
<evidence type="ECO:0000256" key="2">
    <source>
        <dbReference type="ARBA" id="ARBA00012438"/>
    </source>
</evidence>
<dbReference type="CDD" id="cd00082">
    <property type="entry name" value="HisKA"/>
    <property type="match status" value="1"/>
</dbReference>
<dbReference type="Gene3D" id="1.10.287.130">
    <property type="match status" value="1"/>
</dbReference>
<dbReference type="EMBL" id="FXTN01000001">
    <property type="protein sequence ID" value="SMO32158.1"/>
    <property type="molecule type" value="Genomic_DNA"/>
</dbReference>
<evidence type="ECO:0000256" key="6">
    <source>
        <dbReference type="ARBA" id="ARBA00023012"/>
    </source>
</evidence>
<dbReference type="InterPro" id="IPR003594">
    <property type="entry name" value="HATPase_dom"/>
</dbReference>
<evidence type="ECO:0000259" key="9">
    <source>
        <dbReference type="PROSITE" id="PS50113"/>
    </source>
</evidence>
<dbReference type="InterPro" id="IPR000700">
    <property type="entry name" value="PAS-assoc_C"/>
</dbReference>
<dbReference type="Gene3D" id="3.30.565.10">
    <property type="entry name" value="Histidine kinase-like ATPase, C-terminal domain"/>
    <property type="match status" value="1"/>
</dbReference>
<evidence type="ECO:0000256" key="1">
    <source>
        <dbReference type="ARBA" id="ARBA00000085"/>
    </source>
</evidence>
<dbReference type="SUPFAM" id="SSF47384">
    <property type="entry name" value="Homodimeric domain of signal transducing histidine kinase"/>
    <property type="match status" value="1"/>
</dbReference>
<dbReference type="AlphaFoldDB" id="A0A521ABK2"/>
<dbReference type="InterPro" id="IPR035965">
    <property type="entry name" value="PAS-like_dom_sf"/>
</dbReference>
<dbReference type="PANTHER" id="PTHR45453:SF1">
    <property type="entry name" value="PHOSPHATE REGULON SENSOR PROTEIN PHOR"/>
    <property type="match status" value="1"/>
</dbReference>
<protein>
    <recommendedName>
        <fullName evidence="2">histidine kinase</fullName>
        <ecNumber evidence="2">2.7.13.3</ecNumber>
    </recommendedName>
</protein>
<dbReference type="EC" id="2.7.13.3" evidence="2"/>
<dbReference type="Gene3D" id="2.10.70.100">
    <property type="match status" value="1"/>
</dbReference>
<dbReference type="PROSITE" id="PS50113">
    <property type="entry name" value="PAC"/>
    <property type="match status" value="1"/>
</dbReference>
<evidence type="ECO:0000256" key="5">
    <source>
        <dbReference type="ARBA" id="ARBA00022777"/>
    </source>
</evidence>
<feature type="domain" description="Histidine kinase" evidence="8">
    <location>
        <begin position="308"/>
        <end position="524"/>
    </location>
</feature>
<dbReference type="GO" id="GO:0005886">
    <property type="term" value="C:plasma membrane"/>
    <property type="evidence" value="ECO:0007669"/>
    <property type="project" value="TreeGrafter"/>
</dbReference>
<accession>A0A521ABK2</accession>
<feature type="domain" description="PAC" evidence="9">
    <location>
        <begin position="251"/>
        <end position="304"/>
    </location>
</feature>
<reference evidence="10 11" key="1">
    <citation type="submission" date="2017-05" db="EMBL/GenBank/DDBJ databases">
        <authorList>
            <person name="Varghese N."/>
            <person name="Submissions S."/>
        </authorList>
    </citation>
    <scope>NUCLEOTIDE SEQUENCE [LARGE SCALE GENOMIC DNA]</scope>
    <source>
        <strain evidence="10 11">DSM 19036</strain>
    </source>
</reference>
<evidence type="ECO:0000313" key="10">
    <source>
        <dbReference type="EMBL" id="SMO32158.1"/>
    </source>
</evidence>
<dbReference type="FunFam" id="3.30.565.10:FF:000006">
    <property type="entry name" value="Sensor histidine kinase WalK"/>
    <property type="match status" value="1"/>
</dbReference>
<evidence type="ECO:0000313" key="11">
    <source>
        <dbReference type="Proteomes" id="UP000320300"/>
    </source>
</evidence>
<dbReference type="GO" id="GO:0000155">
    <property type="term" value="F:phosphorelay sensor kinase activity"/>
    <property type="evidence" value="ECO:0007669"/>
    <property type="project" value="InterPro"/>
</dbReference>
<dbReference type="OrthoDB" id="9813151at2"/>
<evidence type="ECO:0000256" key="4">
    <source>
        <dbReference type="ARBA" id="ARBA00022679"/>
    </source>
</evidence>